<dbReference type="InterPro" id="IPR017871">
    <property type="entry name" value="ABC_transporter-like_CS"/>
</dbReference>
<dbReference type="EMBL" id="JAVHNQ010000007">
    <property type="protein sequence ID" value="KAK6341125.1"/>
    <property type="molecule type" value="Genomic_DNA"/>
</dbReference>
<dbReference type="CDD" id="cd18583">
    <property type="entry name" value="ABC_6TM_HMT1"/>
    <property type="match status" value="1"/>
</dbReference>
<feature type="compositionally biased region" description="Polar residues" evidence="9">
    <location>
        <begin position="943"/>
        <end position="953"/>
    </location>
</feature>
<feature type="domain" description="ABC transmembrane type-1" evidence="12">
    <location>
        <begin position="298"/>
        <end position="586"/>
    </location>
</feature>
<gene>
    <name evidence="13" type="ORF">TWF696_008214</name>
</gene>
<dbReference type="PROSITE" id="PS00211">
    <property type="entry name" value="ABC_TRANSPORTER_1"/>
    <property type="match status" value="1"/>
</dbReference>
<evidence type="ECO:0000256" key="2">
    <source>
        <dbReference type="ARBA" id="ARBA00022448"/>
    </source>
</evidence>
<dbReference type="GO" id="GO:0005524">
    <property type="term" value="F:ATP binding"/>
    <property type="evidence" value="ECO:0007669"/>
    <property type="project" value="UniProtKB-KW"/>
</dbReference>
<dbReference type="Gene3D" id="3.40.50.300">
    <property type="entry name" value="P-loop containing nucleotide triphosphate hydrolases"/>
    <property type="match status" value="1"/>
</dbReference>
<organism evidence="13 14">
    <name type="scientific">Orbilia brochopaga</name>
    <dbReference type="NCBI Taxonomy" id="3140254"/>
    <lineage>
        <taxon>Eukaryota</taxon>
        <taxon>Fungi</taxon>
        <taxon>Dikarya</taxon>
        <taxon>Ascomycota</taxon>
        <taxon>Pezizomycotina</taxon>
        <taxon>Orbiliomycetes</taxon>
        <taxon>Orbiliales</taxon>
        <taxon>Orbiliaceae</taxon>
        <taxon>Orbilia</taxon>
    </lineage>
</organism>
<evidence type="ECO:0000256" key="9">
    <source>
        <dbReference type="SAM" id="MobiDB-lite"/>
    </source>
</evidence>
<feature type="region of interest" description="Disordered" evidence="9">
    <location>
        <begin position="943"/>
        <end position="965"/>
    </location>
</feature>
<feature type="compositionally biased region" description="Low complexity" evidence="9">
    <location>
        <begin position="1200"/>
        <end position="1219"/>
    </location>
</feature>
<proteinExistence type="inferred from homology"/>
<dbReference type="Pfam" id="PF00664">
    <property type="entry name" value="ABC_membrane"/>
    <property type="match status" value="1"/>
</dbReference>
<evidence type="ECO:0000256" key="4">
    <source>
        <dbReference type="ARBA" id="ARBA00022741"/>
    </source>
</evidence>
<accession>A0AAV9UGM9</accession>
<feature type="domain" description="ABC transporter" evidence="11">
    <location>
        <begin position="620"/>
        <end position="854"/>
    </location>
</feature>
<evidence type="ECO:0000256" key="7">
    <source>
        <dbReference type="ARBA" id="ARBA00023136"/>
    </source>
</evidence>
<evidence type="ECO:0000256" key="1">
    <source>
        <dbReference type="ARBA" id="ARBA00004141"/>
    </source>
</evidence>
<comment type="caution">
    <text evidence="13">The sequence shown here is derived from an EMBL/GenBank/DDBJ whole genome shotgun (WGS) entry which is preliminary data.</text>
</comment>
<comment type="similarity">
    <text evidence="8">Belongs to the ABC transporter superfamily. ABCB family. Heavy Metal importer (TC 3.A.1.210) subfamily.</text>
</comment>
<dbReference type="GO" id="GO:0016887">
    <property type="term" value="F:ATP hydrolysis activity"/>
    <property type="evidence" value="ECO:0007669"/>
    <property type="project" value="InterPro"/>
</dbReference>
<feature type="transmembrane region" description="Helical" evidence="10">
    <location>
        <begin position="557"/>
        <end position="578"/>
    </location>
</feature>
<keyword evidence="6 10" id="KW-1133">Transmembrane helix</keyword>
<dbReference type="GO" id="GO:0000041">
    <property type="term" value="P:transition metal ion transport"/>
    <property type="evidence" value="ECO:0007669"/>
    <property type="project" value="UniProtKB-ARBA"/>
</dbReference>
<dbReference type="InterPro" id="IPR036640">
    <property type="entry name" value="ABC1_TM_sf"/>
</dbReference>
<dbReference type="InterPro" id="IPR027417">
    <property type="entry name" value="P-loop_NTPase"/>
</dbReference>
<dbReference type="Proteomes" id="UP001375240">
    <property type="component" value="Unassembled WGS sequence"/>
</dbReference>
<evidence type="ECO:0000256" key="6">
    <source>
        <dbReference type="ARBA" id="ARBA00022989"/>
    </source>
</evidence>
<feature type="transmembrane region" description="Helical" evidence="10">
    <location>
        <begin position="412"/>
        <end position="436"/>
    </location>
</feature>
<keyword evidence="2" id="KW-0813">Transport</keyword>
<evidence type="ECO:0000259" key="11">
    <source>
        <dbReference type="PROSITE" id="PS50893"/>
    </source>
</evidence>
<dbReference type="Pfam" id="PF00005">
    <property type="entry name" value="ABC_tran"/>
    <property type="match status" value="1"/>
</dbReference>
<feature type="transmembrane region" description="Helical" evidence="10">
    <location>
        <begin position="46"/>
        <end position="66"/>
    </location>
</feature>
<feature type="compositionally biased region" description="Polar residues" evidence="9">
    <location>
        <begin position="1277"/>
        <end position="1297"/>
    </location>
</feature>
<feature type="compositionally biased region" description="Basic residues" evidence="9">
    <location>
        <begin position="1186"/>
        <end position="1199"/>
    </location>
</feature>
<feature type="compositionally biased region" description="Basic and acidic residues" evidence="9">
    <location>
        <begin position="1043"/>
        <end position="1064"/>
    </location>
</feature>
<keyword evidence="3 10" id="KW-0812">Transmembrane</keyword>
<evidence type="ECO:0000256" key="5">
    <source>
        <dbReference type="ARBA" id="ARBA00022840"/>
    </source>
</evidence>
<evidence type="ECO:0000256" key="10">
    <source>
        <dbReference type="SAM" id="Phobius"/>
    </source>
</evidence>
<feature type="transmembrane region" description="Helical" evidence="10">
    <location>
        <begin position="121"/>
        <end position="139"/>
    </location>
</feature>
<dbReference type="SUPFAM" id="SSF90123">
    <property type="entry name" value="ABC transporter transmembrane region"/>
    <property type="match status" value="1"/>
</dbReference>
<dbReference type="PANTHER" id="PTHR24221">
    <property type="entry name" value="ATP-BINDING CASSETTE SUB-FAMILY B"/>
    <property type="match status" value="1"/>
</dbReference>
<dbReference type="InterPro" id="IPR039421">
    <property type="entry name" value="Type_1_exporter"/>
</dbReference>
<dbReference type="InterPro" id="IPR003593">
    <property type="entry name" value="AAA+_ATPase"/>
</dbReference>
<evidence type="ECO:0000313" key="13">
    <source>
        <dbReference type="EMBL" id="KAK6341125.1"/>
    </source>
</evidence>
<feature type="compositionally biased region" description="Polar residues" evidence="9">
    <location>
        <begin position="1169"/>
        <end position="1179"/>
    </location>
</feature>
<dbReference type="PANTHER" id="PTHR24221:SF651">
    <property type="entry name" value="HEAVY METAL TOLERANCE PROTEIN"/>
    <property type="match status" value="1"/>
</dbReference>
<dbReference type="Gene3D" id="1.20.1560.10">
    <property type="entry name" value="ABC transporter type 1, transmembrane domain"/>
    <property type="match status" value="1"/>
</dbReference>
<evidence type="ECO:0000259" key="12">
    <source>
        <dbReference type="PROSITE" id="PS50929"/>
    </source>
</evidence>
<keyword evidence="5" id="KW-0067">ATP-binding</keyword>
<dbReference type="InterPro" id="IPR003439">
    <property type="entry name" value="ABC_transporter-like_ATP-bd"/>
</dbReference>
<evidence type="ECO:0000256" key="8">
    <source>
        <dbReference type="ARBA" id="ARBA00024363"/>
    </source>
</evidence>
<dbReference type="PROSITE" id="PS50929">
    <property type="entry name" value="ABC_TM1F"/>
    <property type="match status" value="1"/>
</dbReference>
<keyword evidence="4" id="KW-0547">Nucleotide-binding</keyword>
<feature type="transmembrane region" description="Helical" evidence="10">
    <location>
        <begin position="179"/>
        <end position="201"/>
    </location>
</feature>
<dbReference type="FunFam" id="3.40.50.300:FF:000186">
    <property type="entry name" value="ATP-binding cassette sub-family B member 7, mitochondrial"/>
    <property type="match status" value="1"/>
</dbReference>
<evidence type="ECO:0000313" key="14">
    <source>
        <dbReference type="Proteomes" id="UP001375240"/>
    </source>
</evidence>
<feature type="transmembrane region" description="Helical" evidence="10">
    <location>
        <begin position="86"/>
        <end position="109"/>
    </location>
</feature>
<feature type="region of interest" description="Disordered" evidence="9">
    <location>
        <begin position="1252"/>
        <end position="1315"/>
    </location>
</feature>
<dbReference type="SUPFAM" id="SSF52540">
    <property type="entry name" value="P-loop containing nucleoside triphosphate hydrolases"/>
    <property type="match status" value="1"/>
</dbReference>
<feature type="transmembrane region" description="Helical" evidence="10">
    <location>
        <begin position="151"/>
        <end position="167"/>
    </location>
</feature>
<dbReference type="GO" id="GO:0140359">
    <property type="term" value="F:ABC-type transporter activity"/>
    <property type="evidence" value="ECO:0007669"/>
    <property type="project" value="InterPro"/>
</dbReference>
<evidence type="ECO:0000256" key="3">
    <source>
        <dbReference type="ARBA" id="ARBA00022692"/>
    </source>
</evidence>
<dbReference type="InterPro" id="IPR011527">
    <property type="entry name" value="ABC1_TM_dom"/>
</dbReference>
<dbReference type="GO" id="GO:0005774">
    <property type="term" value="C:vacuolar membrane"/>
    <property type="evidence" value="ECO:0007669"/>
    <property type="project" value="TreeGrafter"/>
</dbReference>
<feature type="region of interest" description="Disordered" evidence="9">
    <location>
        <begin position="1022"/>
        <end position="1081"/>
    </location>
</feature>
<dbReference type="PROSITE" id="PS50893">
    <property type="entry name" value="ABC_TRANSPORTER_2"/>
    <property type="match status" value="1"/>
</dbReference>
<comment type="subcellular location">
    <subcellularLocation>
        <location evidence="1">Membrane</location>
        <topology evidence="1">Multi-pass membrane protein</topology>
    </subcellularLocation>
</comment>
<keyword evidence="7 10" id="KW-0472">Membrane</keyword>
<keyword evidence="14" id="KW-1185">Reference proteome</keyword>
<feature type="region of interest" description="Disordered" evidence="9">
    <location>
        <begin position="1164"/>
        <end position="1219"/>
    </location>
</feature>
<reference evidence="13 14" key="1">
    <citation type="submission" date="2019-10" db="EMBL/GenBank/DDBJ databases">
        <authorList>
            <person name="Palmer J.M."/>
        </authorList>
    </citation>
    <scope>NUCLEOTIDE SEQUENCE [LARGE SCALE GENOMIC DNA]</scope>
    <source>
        <strain evidence="13 14">TWF696</strain>
    </source>
</reference>
<feature type="compositionally biased region" description="Basic and acidic residues" evidence="9">
    <location>
        <begin position="1022"/>
        <end position="1035"/>
    </location>
</feature>
<name>A0AAV9UGM9_9PEZI</name>
<sequence length="1315" mass="147387">MARLFSAGSVLVSLGLLLLVFAVTRLIQDILANNELAIENTLRTVHYASPVVTFLYFVFSSMMTVFTFKSLRKANHPKTTERKKLVLWLSIAITGTYVLQGLLIIFKSFKLKSWMPTTHENVYVISSLLLWTFLQVSLIDSKFVIWHPYTGCWYISIVFELLLLFLIDLRRTHVPHLAGIFWFVIVGLRVVLLILLPLLFYTLPATNNRPITTDFDEERGLLRKQRESGVDDEPDDNLGIYGAFFDTESDDERTKTTKAKLHAKWQESGNWWNYAKSFSIFWPMIWPSKNKKLRFYMFLITLILIGQSVLNLLVPRQFGLVTDSFLEATHGDGSTSAPWIQVSLFIMFRLLQSNAGLLAMKDYLWIPVEQYSYRMITTSAYNHILSLSYDFHCDKRSGELFASISNARSINLFIDMMLFSFVPMLVDLFIAFVYLYYLFGPYMALLVGFVTISFLWSTSKMATYNQSTRRDFIKASRREGDTMWETVSNWQNISYFNNLEYEQNKYMDAVLNYQGFERKCLWGASFLKVIQSLLFTFGLLGACYLAVYAILEGTQPVGSFVTLLLYWTQLSGPLAFFADFFRRLNTSMIDAERVLEILSLKPSVADRKNASKLQVRAGEVVFDSVHFSYDDRKPALRGISFKAQPGQTIAIVGETGSGKSTIMRLLFRFYDVKKGSVKIDGQDIREVTLNSLRDAIGVVPQDPTLFNDTIMNNLRYANFNATDLDIYKACKAAAIHEQIEDFPDGYDTIVGERGVKLSGGQLQRIAIARAIIKNPKIILLDEATSMVDMYTERRIQSAFSELKRERTTFVIAHRLSTIINADQIVVVEDGKIVEVGTHDELLKREKFYHNLWNKQVRQNGLTEDAGKAGKIKTLLVNDLLSPMHTENTKGVNVTAAPIPQGTNKIVNNSTTICQVPDTHITIPATSIPVIPQFDGNTRSVGTASLPHNNNTMPNIGKRPSTLKPDAPEYIPSAPGSMRPTLPTFYSATTRYGKTRNNNACSTQISPIIPQTLQAASPIVESKRELGKPNDGERGQKYVMGQNRRSDSGCEQERQQHGSVEDIRGQRNLIDSSADKTTDQAGISHKGSTIFADNARKGSDSEITAQHQAVVMGDGATVDPVLVAISKDSRGLETFNRNPFTSVASQNFEVIADAKEADGPGSPATIPVDTAQTGDSTTVGDAQDRTKRPRFRYRRRRSPRNNRMGAKIASPSASPMSMKSNGDVATCSDDVFIYKPQAEISEVQEARPLLTASTRSPVPGNAPSHPNPFALEDDNQRHSQTTPFVADQDTQNRQNGPTSAFEGVDIPNGHADNPRA</sequence>
<feature type="transmembrane region" description="Helical" evidence="10">
    <location>
        <begin position="293"/>
        <end position="314"/>
    </location>
</feature>
<feature type="transmembrane region" description="Helical" evidence="10">
    <location>
        <begin position="526"/>
        <end position="551"/>
    </location>
</feature>
<protein>
    <submittedName>
        <fullName evidence="13">Uncharacterized protein</fullName>
    </submittedName>
</protein>
<dbReference type="SMART" id="SM00382">
    <property type="entry name" value="AAA"/>
    <property type="match status" value="1"/>
</dbReference>